<evidence type="ECO:0000313" key="3">
    <source>
        <dbReference type="Proteomes" id="UP000600799"/>
    </source>
</evidence>
<keyword evidence="3" id="KW-1185">Reference proteome</keyword>
<protein>
    <submittedName>
        <fullName evidence="2">Uncharacterized protein</fullName>
    </submittedName>
</protein>
<feature type="signal peptide" evidence="1">
    <location>
        <begin position="1"/>
        <end position="24"/>
    </location>
</feature>
<dbReference type="RefSeq" id="WP_196276477.1">
    <property type="nucleotide sequence ID" value="NZ_JADQDC010000010.1"/>
</dbReference>
<name>A0ABS0HIS5_9SPHN</name>
<sequence length="128" mass="11817">MNRVGKIVCLASIVALVASSPLSAEVVSDNVPLTFSDATAVFELPTDQASLALIPDFALDGSPSAANLMLVGQSAGGGGAVGSGAAGAAGAAGAGAGVTGLVVGIVAAIAVAAGIAKAATASEDPVSA</sequence>
<keyword evidence="1" id="KW-0732">Signal</keyword>
<proteinExistence type="predicted"/>
<dbReference type="EMBL" id="JADQDC010000010">
    <property type="protein sequence ID" value="MBF9152157.1"/>
    <property type="molecule type" value="Genomic_DNA"/>
</dbReference>
<evidence type="ECO:0000313" key="2">
    <source>
        <dbReference type="EMBL" id="MBF9152157.1"/>
    </source>
</evidence>
<dbReference type="Proteomes" id="UP000600799">
    <property type="component" value="Unassembled WGS sequence"/>
</dbReference>
<accession>A0ABS0HIS5</accession>
<organism evidence="2 3">
    <name type="scientific">Novosphingobium jiangmenense</name>
    <dbReference type="NCBI Taxonomy" id="2791981"/>
    <lineage>
        <taxon>Bacteria</taxon>
        <taxon>Pseudomonadati</taxon>
        <taxon>Pseudomonadota</taxon>
        <taxon>Alphaproteobacteria</taxon>
        <taxon>Sphingomonadales</taxon>
        <taxon>Sphingomonadaceae</taxon>
        <taxon>Novosphingobium</taxon>
    </lineage>
</organism>
<comment type="caution">
    <text evidence="2">The sequence shown here is derived from an EMBL/GenBank/DDBJ whole genome shotgun (WGS) entry which is preliminary data.</text>
</comment>
<feature type="chain" id="PRO_5047092521" evidence="1">
    <location>
        <begin position="25"/>
        <end position="128"/>
    </location>
</feature>
<reference evidence="2 3" key="1">
    <citation type="submission" date="2020-11" db="EMBL/GenBank/DDBJ databases">
        <title>The genome sequence of Novosphingobium sp. 1Y9A.</title>
        <authorList>
            <person name="Liu Y."/>
        </authorList>
    </citation>
    <scope>NUCLEOTIDE SEQUENCE [LARGE SCALE GENOMIC DNA]</scope>
    <source>
        <strain evidence="2 3">1Y9A</strain>
    </source>
</reference>
<evidence type="ECO:0000256" key="1">
    <source>
        <dbReference type="SAM" id="SignalP"/>
    </source>
</evidence>
<gene>
    <name evidence="2" type="ORF">I2488_14190</name>
</gene>